<feature type="compositionally biased region" description="Basic and acidic residues" evidence="1">
    <location>
        <begin position="79"/>
        <end position="94"/>
    </location>
</feature>
<sequence length="106" mass="12603">MVEPINPKTIFSRSLDISNLEQSRKAKPNIYQNQLQQELQQKDVRKQERVNKSEETGHKKIKKEGDKKEEKGRKRRKENRNDDNKDNENEKEAKILNAGRYIDIKV</sequence>
<protein>
    <submittedName>
        <fullName evidence="2">Uncharacterized protein</fullName>
    </submittedName>
</protein>
<proteinExistence type="predicted"/>
<evidence type="ECO:0000256" key="1">
    <source>
        <dbReference type="SAM" id="MobiDB-lite"/>
    </source>
</evidence>
<name>A0A1C0AA00_9FIRM</name>
<dbReference type="AlphaFoldDB" id="A0A1C0AA00"/>
<evidence type="ECO:0000313" key="3">
    <source>
        <dbReference type="Proteomes" id="UP000093514"/>
    </source>
</evidence>
<feature type="compositionally biased region" description="Basic and acidic residues" evidence="1">
    <location>
        <begin position="40"/>
        <end position="72"/>
    </location>
</feature>
<organism evidence="2 3">
    <name type="scientific">Orenia metallireducens</name>
    <dbReference type="NCBI Taxonomy" id="1413210"/>
    <lineage>
        <taxon>Bacteria</taxon>
        <taxon>Bacillati</taxon>
        <taxon>Bacillota</taxon>
        <taxon>Clostridia</taxon>
        <taxon>Halanaerobiales</taxon>
        <taxon>Halobacteroidaceae</taxon>
        <taxon>Orenia</taxon>
    </lineage>
</organism>
<evidence type="ECO:0000313" key="2">
    <source>
        <dbReference type="EMBL" id="OCL27112.1"/>
    </source>
</evidence>
<feature type="region of interest" description="Disordered" evidence="1">
    <location>
        <begin position="35"/>
        <end position="106"/>
    </location>
</feature>
<gene>
    <name evidence="2" type="ORF">U472_06425</name>
</gene>
<accession>A0A1C0AA00</accession>
<dbReference type="OrthoDB" id="9981812at2"/>
<dbReference type="Proteomes" id="UP000093514">
    <property type="component" value="Unassembled WGS sequence"/>
</dbReference>
<reference evidence="2 3" key="2">
    <citation type="submission" date="2016-08" db="EMBL/GenBank/DDBJ databases">
        <title>Orenia metallireducens sp. nov. strain Z6, a Novel Metal-reducing Firmicute from the Deep Subsurface.</title>
        <authorList>
            <person name="Maxim B.I."/>
            <person name="Kenneth K."/>
            <person name="Flynn T.M."/>
            <person name="Oloughlin E.J."/>
            <person name="Locke R.A."/>
            <person name="Weber J.R."/>
            <person name="Egan S.M."/>
            <person name="Mackie R.I."/>
            <person name="Cann I.K."/>
        </authorList>
    </citation>
    <scope>NUCLEOTIDE SEQUENCE [LARGE SCALE GENOMIC DNA]</scope>
    <source>
        <strain evidence="2 3">Z6</strain>
    </source>
</reference>
<dbReference type="EMBL" id="LWDV01000008">
    <property type="protein sequence ID" value="OCL27112.1"/>
    <property type="molecule type" value="Genomic_DNA"/>
</dbReference>
<dbReference type="RefSeq" id="WP_068716671.1">
    <property type="nucleotide sequence ID" value="NZ_LWDV01000008.1"/>
</dbReference>
<keyword evidence="3" id="KW-1185">Reference proteome</keyword>
<reference evidence="3" key="1">
    <citation type="submission" date="2016-07" db="EMBL/GenBank/DDBJ databases">
        <authorList>
            <person name="Florea S."/>
            <person name="Webb J.S."/>
            <person name="Jaromczyk J."/>
            <person name="Schardl C.L."/>
        </authorList>
    </citation>
    <scope>NUCLEOTIDE SEQUENCE [LARGE SCALE GENOMIC DNA]</scope>
    <source>
        <strain evidence="3">Z6</strain>
    </source>
</reference>
<comment type="caution">
    <text evidence="2">The sequence shown here is derived from an EMBL/GenBank/DDBJ whole genome shotgun (WGS) entry which is preliminary data.</text>
</comment>